<sequence>MDQLAFENFLDASLQTLREHLVSAYPDITKASFDAGGRLSSLSRGLQKVGSASPGSVSGGPLPTIRVSATHSGPSDEAATSSSTVRFCEEIAIRDRTPTFPEIVSATWSQEERRQVRHRLRARLGTVSQNRLVSGRSLHDSLTALGLTRYTAPEL</sequence>
<name>A0A1Q9CG64_SYMMI</name>
<proteinExistence type="predicted"/>
<evidence type="ECO:0000256" key="1">
    <source>
        <dbReference type="SAM" id="MobiDB-lite"/>
    </source>
</evidence>
<dbReference type="OrthoDB" id="428823at2759"/>
<dbReference type="Proteomes" id="UP000186817">
    <property type="component" value="Unassembled WGS sequence"/>
</dbReference>
<feature type="compositionally biased region" description="Low complexity" evidence="1">
    <location>
        <begin position="49"/>
        <end position="61"/>
    </location>
</feature>
<organism evidence="2 3">
    <name type="scientific">Symbiodinium microadriaticum</name>
    <name type="common">Dinoflagellate</name>
    <name type="synonym">Zooxanthella microadriatica</name>
    <dbReference type="NCBI Taxonomy" id="2951"/>
    <lineage>
        <taxon>Eukaryota</taxon>
        <taxon>Sar</taxon>
        <taxon>Alveolata</taxon>
        <taxon>Dinophyceae</taxon>
        <taxon>Suessiales</taxon>
        <taxon>Symbiodiniaceae</taxon>
        <taxon>Symbiodinium</taxon>
    </lineage>
</organism>
<feature type="compositionally biased region" description="Polar residues" evidence="1">
    <location>
        <begin position="67"/>
        <end position="81"/>
    </location>
</feature>
<feature type="region of interest" description="Disordered" evidence="1">
    <location>
        <begin position="46"/>
        <end position="81"/>
    </location>
</feature>
<accession>A0A1Q9CG64</accession>
<gene>
    <name evidence="2" type="ORF">AK812_SmicGene37467</name>
</gene>
<comment type="caution">
    <text evidence="2">The sequence shown here is derived from an EMBL/GenBank/DDBJ whole genome shotgun (WGS) entry which is preliminary data.</text>
</comment>
<evidence type="ECO:0000313" key="3">
    <source>
        <dbReference type="Proteomes" id="UP000186817"/>
    </source>
</evidence>
<keyword evidence="3" id="KW-1185">Reference proteome</keyword>
<evidence type="ECO:0000313" key="2">
    <source>
        <dbReference type="EMBL" id="OLP81925.1"/>
    </source>
</evidence>
<dbReference type="EMBL" id="LSRX01001238">
    <property type="protein sequence ID" value="OLP81925.1"/>
    <property type="molecule type" value="Genomic_DNA"/>
</dbReference>
<dbReference type="AlphaFoldDB" id="A0A1Q9CG64"/>
<protein>
    <submittedName>
        <fullName evidence="2">Uncharacterized protein</fullName>
    </submittedName>
</protein>
<reference evidence="2 3" key="1">
    <citation type="submission" date="2016-02" db="EMBL/GenBank/DDBJ databases">
        <title>Genome analysis of coral dinoflagellate symbionts highlights evolutionary adaptations to a symbiotic lifestyle.</title>
        <authorList>
            <person name="Aranda M."/>
            <person name="Li Y."/>
            <person name="Liew Y.J."/>
            <person name="Baumgarten S."/>
            <person name="Simakov O."/>
            <person name="Wilson M."/>
            <person name="Piel J."/>
            <person name="Ashoor H."/>
            <person name="Bougouffa S."/>
            <person name="Bajic V.B."/>
            <person name="Ryu T."/>
            <person name="Ravasi T."/>
            <person name="Bayer T."/>
            <person name="Micklem G."/>
            <person name="Kim H."/>
            <person name="Bhak J."/>
            <person name="Lajeunesse T.C."/>
            <person name="Voolstra C.R."/>
        </authorList>
    </citation>
    <scope>NUCLEOTIDE SEQUENCE [LARGE SCALE GENOMIC DNA]</scope>
    <source>
        <strain evidence="2 3">CCMP2467</strain>
    </source>
</reference>